<proteinExistence type="predicted"/>
<keyword evidence="2" id="KW-1185">Reference proteome</keyword>
<dbReference type="EMBL" id="CAUYUJ010016582">
    <property type="protein sequence ID" value="CAK0866855.1"/>
    <property type="molecule type" value="Genomic_DNA"/>
</dbReference>
<organism evidence="1 2">
    <name type="scientific">Prorocentrum cordatum</name>
    <dbReference type="NCBI Taxonomy" id="2364126"/>
    <lineage>
        <taxon>Eukaryota</taxon>
        <taxon>Sar</taxon>
        <taxon>Alveolata</taxon>
        <taxon>Dinophyceae</taxon>
        <taxon>Prorocentrales</taxon>
        <taxon>Prorocentraceae</taxon>
        <taxon>Prorocentrum</taxon>
    </lineage>
</organism>
<name>A0ABN9V280_9DINO</name>
<protein>
    <submittedName>
        <fullName evidence="1">Uncharacterized protein</fullName>
    </submittedName>
</protein>
<dbReference type="Proteomes" id="UP001189429">
    <property type="component" value="Unassembled WGS sequence"/>
</dbReference>
<reference evidence="1" key="1">
    <citation type="submission" date="2023-10" db="EMBL/GenBank/DDBJ databases">
        <authorList>
            <person name="Chen Y."/>
            <person name="Shah S."/>
            <person name="Dougan E. K."/>
            <person name="Thang M."/>
            <person name="Chan C."/>
        </authorList>
    </citation>
    <scope>NUCLEOTIDE SEQUENCE [LARGE SCALE GENOMIC DNA]</scope>
</reference>
<sequence>MFGIKTSFPQALADAQMEYWDGIWDGTSPIFMATGRGIVGAAPASLTGSSTASTGALAGPAKAVAPKRGASPGRLGRGIPFSALAGPGNALRQGRAGGAQEVAACRR</sequence>
<evidence type="ECO:0000313" key="1">
    <source>
        <dbReference type="EMBL" id="CAK0866855.1"/>
    </source>
</evidence>
<comment type="caution">
    <text evidence="1">The sequence shown here is derived from an EMBL/GenBank/DDBJ whole genome shotgun (WGS) entry which is preliminary data.</text>
</comment>
<evidence type="ECO:0000313" key="2">
    <source>
        <dbReference type="Proteomes" id="UP001189429"/>
    </source>
</evidence>
<accession>A0ABN9V280</accession>
<gene>
    <name evidence="1" type="ORF">PCOR1329_LOCUS53939</name>
</gene>